<name>A0A0G1PCB5_UNCKA</name>
<sequence>MASEISASLKLTFTVVLLGTSIPIRDLPGIGASILTEPVGDAKAKARSYCKLEILAILVPLEVSSAYCVTEGP</sequence>
<accession>A0A0G1PCB5</accession>
<comment type="caution">
    <text evidence="1">The sequence shown here is derived from an EMBL/GenBank/DDBJ whole genome shotgun (WGS) entry which is preliminary data.</text>
</comment>
<evidence type="ECO:0000313" key="2">
    <source>
        <dbReference type="Proteomes" id="UP000034732"/>
    </source>
</evidence>
<gene>
    <name evidence="1" type="ORF">UX44_C0024G0016</name>
</gene>
<dbReference type="AlphaFoldDB" id="A0A0G1PCB5"/>
<dbReference type="Proteomes" id="UP000034732">
    <property type="component" value="Unassembled WGS sequence"/>
</dbReference>
<reference evidence="1 2" key="1">
    <citation type="journal article" date="2015" name="Nature">
        <title>rRNA introns, odd ribosomes, and small enigmatic genomes across a large radiation of phyla.</title>
        <authorList>
            <person name="Brown C.T."/>
            <person name="Hug L.A."/>
            <person name="Thomas B.C."/>
            <person name="Sharon I."/>
            <person name="Castelle C.J."/>
            <person name="Singh A."/>
            <person name="Wilkins M.J."/>
            <person name="Williams K.H."/>
            <person name="Banfield J.F."/>
        </authorList>
    </citation>
    <scope>NUCLEOTIDE SEQUENCE [LARGE SCALE GENOMIC DNA]</scope>
</reference>
<evidence type="ECO:0000313" key="1">
    <source>
        <dbReference type="EMBL" id="KKU30386.1"/>
    </source>
</evidence>
<dbReference type="EMBL" id="LCMF01000024">
    <property type="protein sequence ID" value="KKU30386.1"/>
    <property type="molecule type" value="Genomic_DNA"/>
</dbReference>
<organism evidence="1 2">
    <name type="scientific">candidate division WWE3 bacterium GW2011_GWA1_46_21</name>
    <dbReference type="NCBI Taxonomy" id="1619107"/>
    <lineage>
        <taxon>Bacteria</taxon>
        <taxon>Katanobacteria</taxon>
    </lineage>
</organism>
<protein>
    <submittedName>
        <fullName evidence="1">Uncharacterized protein</fullName>
    </submittedName>
</protein>
<proteinExistence type="predicted"/>